<dbReference type="InterPro" id="IPR050428">
    <property type="entry name" value="TCS_sensor_his_kinase"/>
</dbReference>
<evidence type="ECO:0000259" key="13">
    <source>
        <dbReference type="PROSITE" id="PS50885"/>
    </source>
</evidence>
<accession>B7KJ63</accession>
<dbReference type="Pfam" id="PF00672">
    <property type="entry name" value="HAMP"/>
    <property type="match status" value="1"/>
</dbReference>
<dbReference type="RefSeq" id="WP_015955739.1">
    <property type="nucleotide sequence ID" value="NC_011729.1"/>
</dbReference>
<dbReference type="Gene3D" id="6.10.340.10">
    <property type="match status" value="1"/>
</dbReference>
<dbReference type="SMART" id="SM00387">
    <property type="entry name" value="HATPase_c"/>
    <property type="match status" value="1"/>
</dbReference>
<keyword evidence="15" id="KW-1185">Reference proteome</keyword>
<sequence>MPLKWNSIHAKLLATYLVLIALGTFLLGGYLLWSFYIFFMNMKQTELEIWSNILSEDIGEALYRNNLEQVQGLVKRYGSPETITLRIFNPQGRLLSTSAPKIDRMIKDWSVIPGMKGAIQNKTVNGVAKGVLSNEDRVYTVRPIIYQGQRLGIIRMSVTITQFQRQFRSLLVTVLGTVMLTFLLCAVISAWLARSLALPILEMRNFAVRLGSGHLGENIYISRGDELGQLASELNRMSELLASVERERRAFLANVSHELRTPVSNVKVTLEALSIGAASEPELCDRFIQTAQNEINRLSRLIQDLLDLGRLEAGVAPLEIQSVSLRSLINRAIEAIELRTFHHGVNINNDVPDLELNVDSERMLQALLNILENAIKYSPPGSTVSLMGYTENNQKIIQIKDEGIGIKPEALPHIFEEFYRSDSSRQSDGTGLGLAISQRIIKAHGGTITADSVLGEGTTIIISFPK</sequence>
<organism evidence="14 15">
    <name type="scientific">Gloeothece citriformis (strain PCC 7424)</name>
    <name type="common">Cyanothece sp. (strain PCC 7424)</name>
    <dbReference type="NCBI Taxonomy" id="65393"/>
    <lineage>
        <taxon>Bacteria</taxon>
        <taxon>Bacillati</taxon>
        <taxon>Cyanobacteriota</taxon>
        <taxon>Cyanophyceae</taxon>
        <taxon>Oscillatoriophycideae</taxon>
        <taxon>Chroococcales</taxon>
        <taxon>Aphanothecaceae</taxon>
        <taxon>Gloeothece</taxon>
        <taxon>Gloeothece citriformis</taxon>
    </lineage>
</organism>
<dbReference type="PRINTS" id="PR00344">
    <property type="entry name" value="BCTRLSENSOR"/>
</dbReference>
<evidence type="ECO:0000256" key="1">
    <source>
        <dbReference type="ARBA" id="ARBA00000085"/>
    </source>
</evidence>
<dbReference type="EMBL" id="CP001291">
    <property type="protein sequence ID" value="ACK72147.1"/>
    <property type="molecule type" value="Genomic_DNA"/>
</dbReference>
<dbReference type="KEGG" id="cyc:PCC7424_3766"/>
<feature type="domain" description="HAMP" evidence="13">
    <location>
        <begin position="194"/>
        <end position="246"/>
    </location>
</feature>
<dbReference type="InterPro" id="IPR005467">
    <property type="entry name" value="His_kinase_dom"/>
</dbReference>
<dbReference type="HOGENOM" id="CLU_000445_89_6_3"/>
<comment type="subcellular location">
    <subcellularLocation>
        <location evidence="2">Membrane</location>
    </subcellularLocation>
</comment>
<keyword evidence="7 14" id="KW-0418">Kinase</keyword>
<keyword evidence="9" id="KW-0902">Two-component regulatory system</keyword>
<dbReference type="CDD" id="cd00082">
    <property type="entry name" value="HisKA"/>
    <property type="match status" value="1"/>
</dbReference>
<evidence type="ECO:0000256" key="8">
    <source>
        <dbReference type="ARBA" id="ARBA00022989"/>
    </source>
</evidence>
<dbReference type="Gene3D" id="3.30.565.10">
    <property type="entry name" value="Histidine kinase-like ATPase, C-terminal domain"/>
    <property type="match status" value="1"/>
</dbReference>
<dbReference type="CDD" id="cd00075">
    <property type="entry name" value="HATPase"/>
    <property type="match status" value="1"/>
</dbReference>
<evidence type="ECO:0000256" key="3">
    <source>
        <dbReference type="ARBA" id="ARBA00012438"/>
    </source>
</evidence>
<dbReference type="InterPro" id="IPR003594">
    <property type="entry name" value="HATPase_dom"/>
</dbReference>
<dbReference type="Pfam" id="PF00512">
    <property type="entry name" value="HisKA"/>
    <property type="match status" value="1"/>
</dbReference>
<evidence type="ECO:0000313" key="15">
    <source>
        <dbReference type="Proteomes" id="UP000002384"/>
    </source>
</evidence>
<dbReference type="SUPFAM" id="SSF158472">
    <property type="entry name" value="HAMP domain-like"/>
    <property type="match status" value="1"/>
</dbReference>
<dbReference type="STRING" id="65393.PCC7424_3766"/>
<comment type="catalytic activity">
    <reaction evidence="1">
        <text>ATP + protein L-histidine = ADP + protein N-phospho-L-histidine.</text>
        <dbReference type="EC" id="2.7.13.3"/>
    </reaction>
</comment>
<name>B7KJ63_GLOC7</name>
<dbReference type="PANTHER" id="PTHR45436">
    <property type="entry name" value="SENSOR HISTIDINE KINASE YKOH"/>
    <property type="match status" value="1"/>
</dbReference>
<dbReference type="GO" id="GO:0000155">
    <property type="term" value="F:phosphorelay sensor kinase activity"/>
    <property type="evidence" value="ECO:0007669"/>
    <property type="project" value="InterPro"/>
</dbReference>
<gene>
    <name evidence="14" type="ordered locus">PCC7424_3766</name>
</gene>
<keyword evidence="5 14" id="KW-0808">Transferase</keyword>
<keyword evidence="8 11" id="KW-1133">Transmembrane helix</keyword>
<dbReference type="FunFam" id="1.10.287.130:FF:000001">
    <property type="entry name" value="Two-component sensor histidine kinase"/>
    <property type="match status" value="1"/>
</dbReference>
<feature type="transmembrane region" description="Helical" evidence="11">
    <location>
        <begin position="12"/>
        <end position="39"/>
    </location>
</feature>
<evidence type="ECO:0000256" key="7">
    <source>
        <dbReference type="ARBA" id="ARBA00022777"/>
    </source>
</evidence>
<evidence type="ECO:0000313" key="14">
    <source>
        <dbReference type="EMBL" id="ACK72147.1"/>
    </source>
</evidence>
<protein>
    <recommendedName>
        <fullName evidence="3">histidine kinase</fullName>
        <ecNumber evidence="3">2.7.13.3</ecNumber>
    </recommendedName>
</protein>
<reference evidence="15" key="1">
    <citation type="journal article" date="2011" name="MBio">
        <title>Novel metabolic attributes of the genus Cyanothece, comprising a group of unicellular nitrogen-fixing Cyanobacteria.</title>
        <authorList>
            <person name="Bandyopadhyay A."/>
            <person name="Elvitigala T."/>
            <person name="Welsh E."/>
            <person name="Stockel J."/>
            <person name="Liberton M."/>
            <person name="Min H."/>
            <person name="Sherman L.A."/>
            <person name="Pakrasi H.B."/>
        </authorList>
    </citation>
    <scope>NUCLEOTIDE SEQUENCE [LARGE SCALE GENOMIC DNA]</scope>
    <source>
        <strain evidence="15">PCC 7424</strain>
    </source>
</reference>
<dbReference type="FunFam" id="3.30.565.10:FF:000006">
    <property type="entry name" value="Sensor histidine kinase WalK"/>
    <property type="match status" value="1"/>
</dbReference>
<dbReference type="CDD" id="cd06225">
    <property type="entry name" value="HAMP"/>
    <property type="match status" value="1"/>
</dbReference>
<dbReference type="InterPro" id="IPR036890">
    <property type="entry name" value="HATPase_C_sf"/>
</dbReference>
<dbReference type="PANTHER" id="PTHR45436:SF5">
    <property type="entry name" value="SENSOR HISTIDINE KINASE TRCS"/>
    <property type="match status" value="1"/>
</dbReference>
<feature type="domain" description="Histidine kinase" evidence="12">
    <location>
        <begin position="254"/>
        <end position="466"/>
    </location>
</feature>
<dbReference type="Gene3D" id="1.10.287.130">
    <property type="match status" value="1"/>
</dbReference>
<dbReference type="EC" id="2.7.13.3" evidence="3"/>
<evidence type="ECO:0000256" key="2">
    <source>
        <dbReference type="ARBA" id="ARBA00004370"/>
    </source>
</evidence>
<dbReference type="eggNOG" id="COG2205">
    <property type="taxonomic scope" value="Bacteria"/>
</dbReference>
<keyword evidence="10 11" id="KW-0472">Membrane</keyword>
<proteinExistence type="predicted"/>
<evidence type="ECO:0000256" key="6">
    <source>
        <dbReference type="ARBA" id="ARBA00022692"/>
    </source>
</evidence>
<feature type="transmembrane region" description="Helical" evidence="11">
    <location>
        <begin position="170"/>
        <end position="193"/>
    </location>
</feature>
<keyword evidence="6 11" id="KW-0812">Transmembrane</keyword>
<dbReference type="PROSITE" id="PS50109">
    <property type="entry name" value="HIS_KIN"/>
    <property type="match status" value="1"/>
</dbReference>
<evidence type="ECO:0000256" key="11">
    <source>
        <dbReference type="SAM" id="Phobius"/>
    </source>
</evidence>
<dbReference type="SMART" id="SM00388">
    <property type="entry name" value="HisKA"/>
    <property type="match status" value="1"/>
</dbReference>
<evidence type="ECO:0000259" key="12">
    <source>
        <dbReference type="PROSITE" id="PS50109"/>
    </source>
</evidence>
<dbReference type="Proteomes" id="UP000002384">
    <property type="component" value="Chromosome"/>
</dbReference>
<dbReference type="InterPro" id="IPR003660">
    <property type="entry name" value="HAMP_dom"/>
</dbReference>
<keyword evidence="4" id="KW-0597">Phosphoprotein</keyword>
<dbReference type="OrthoDB" id="9813151at2"/>
<evidence type="ECO:0000256" key="5">
    <source>
        <dbReference type="ARBA" id="ARBA00022679"/>
    </source>
</evidence>
<dbReference type="SUPFAM" id="SSF47384">
    <property type="entry name" value="Homodimeric domain of signal transducing histidine kinase"/>
    <property type="match status" value="1"/>
</dbReference>
<dbReference type="SUPFAM" id="SSF55874">
    <property type="entry name" value="ATPase domain of HSP90 chaperone/DNA topoisomerase II/histidine kinase"/>
    <property type="match status" value="1"/>
</dbReference>
<dbReference type="InterPro" id="IPR036097">
    <property type="entry name" value="HisK_dim/P_sf"/>
</dbReference>
<evidence type="ECO:0000256" key="4">
    <source>
        <dbReference type="ARBA" id="ARBA00022553"/>
    </source>
</evidence>
<dbReference type="Pfam" id="PF02518">
    <property type="entry name" value="HATPase_c"/>
    <property type="match status" value="1"/>
</dbReference>
<dbReference type="InterPro" id="IPR003661">
    <property type="entry name" value="HisK_dim/P_dom"/>
</dbReference>
<dbReference type="SMART" id="SM00304">
    <property type="entry name" value="HAMP"/>
    <property type="match status" value="1"/>
</dbReference>
<evidence type="ECO:0000256" key="9">
    <source>
        <dbReference type="ARBA" id="ARBA00023012"/>
    </source>
</evidence>
<evidence type="ECO:0000256" key="10">
    <source>
        <dbReference type="ARBA" id="ARBA00023136"/>
    </source>
</evidence>
<dbReference type="InterPro" id="IPR004358">
    <property type="entry name" value="Sig_transdc_His_kin-like_C"/>
</dbReference>
<dbReference type="AlphaFoldDB" id="B7KJ63"/>
<dbReference type="PROSITE" id="PS50885">
    <property type="entry name" value="HAMP"/>
    <property type="match status" value="1"/>
</dbReference>
<dbReference type="GO" id="GO:0005886">
    <property type="term" value="C:plasma membrane"/>
    <property type="evidence" value="ECO:0007669"/>
    <property type="project" value="TreeGrafter"/>
</dbReference>